<sequence length="402" mass="46234">MDQRFSVEIINVVQSLLAMYVYQNERRMEEMAVKHNQTGNSIISDLGPKSLALERMESKLNETTAILNRHNGILQDILEAEQREKSTTSVHGPNSLAIEKMESKLNDTTAILNRYDGILQEILEAVQREKSTTSVHGPNSLAIEKMESKLNDTTAILNRYDGILQEILEAVQRGMFEKDYFKRPSKCQEGRPIDCNDIPDKCPSGVYKVFPNERQVMDVYCEMNLDEGHWTVFQRRENGYTDFYRGWNDYKSGFGNPKHEFWLGNEILHSLTSRGKYEMRIDLIDFDGNNAFAKYKEFRIGDESSKFKLTADGYYGTAGNSLEHHNGHRFSTKDSDNDNHSSQCATMFPGAWWFNVCLTADLNGQYFLKTPDAQHRGLNWRSWKGSNYSLKGSLMMMRRVSS</sequence>
<dbReference type="InterPro" id="IPR050373">
    <property type="entry name" value="Fibrinogen_C-term_domain"/>
</dbReference>
<name>A0A6J8E8Z6_MYTCO</name>
<dbReference type="InterPro" id="IPR002181">
    <property type="entry name" value="Fibrinogen_a/b/g_C_dom"/>
</dbReference>
<evidence type="ECO:0000313" key="4">
    <source>
        <dbReference type="Proteomes" id="UP000507470"/>
    </source>
</evidence>
<dbReference type="SUPFAM" id="SSF56496">
    <property type="entry name" value="Fibrinogen C-terminal domain-like"/>
    <property type="match status" value="1"/>
</dbReference>
<protein>
    <submittedName>
        <fullName evidence="3">FCN</fullName>
    </submittedName>
</protein>
<dbReference type="Gene3D" id="3.90.215.10">
    <property type="entry name" value="Gamma Fibrinogen, chain A, domain 1"/>
    <property type="match status" value="1"/>
</dbReference>
<keyword evidence="4" id="KW-1185">Reference proteome</keyword>
<dbReference type="SMART" id="SM00186">
    <property type="entry name" value="FBG"/>
    <property type="match status" value="1"/>
</dbReference>
<dbReference type="GO" id="GO:0005615">
    <property type="term" value="C:extracellular space"/>
    <property type="evidence" value="ECO:0007669"/>
    <property type="project" value="TreeGrafter"/>
</dbReference>
<keyword evidence="1" id="KW-1015">Disulfide bond</keyword>
<dbReference type="PROSITE" id="PS00514">
    <property type="entry name" value="FIBRINOGEN_C_1"/>
    <property type="match status" value="1"/>
</dbReference>
<dbReference type="InterPro" id="IPR014716">
    <property type="entry name" value="Fibrinogen_a/b/g_C_1"/>
</dbReference>
<proteinExistence type="predicted"/>
<dbReference type="PROSITE" id="PS51406">
    <property type="entry name" value="FIBRINOGEN_C_2"/>
    <property type="match status" value="1"/>
</dbReference>
<dbReference type="PANTHER" id="PTHR19143:SF458">
    <property type="entry name" value="FIBRINOGEN C-TERMINAL DOMAIN-CONTAINING PROTEIN-RELATED"/>
    <property type="match status" value="1"/>
</dbReference>
<dbReference type="Proteomes" id="UP000507470">
    <property type="component" value="Unassembled WGS sequence"/>
</dbReference>
<organism evidence="3 4">
    <name type="scientific">Mytilus coruscus</name>
    <name type="common">Sea mussel</name>
    <dbReference type="NCBI Taxonomy" id="42192"/>
    <lineage>
        <taxon>Eukaryota</taxon>
        <taxon>Metazoa</taxon>
        <taxon>Spiralia</taxon>
        <taxon>Lophotrochozoa</taxon>
        <taxon>Mollusca</taxon>
        <taxon>Bivalvia</taxon>
        <taxon>Autobranchia</taxon>
        <taxon>Pteriomorphia</taxon>
        <taxon>Mytilida</taxon>
        <taxon>Mytiloidea</taxon>
        <taxon>Mytilidae</taxon>
        <taxon>Mytilinae</taxon>
        <taxon>Mytilus</taxon>
    </lineage>
</organism>
<dbReference type="PANTHER" id="PTHR19143">
    <property type="entry name" value="FIBRINOGEN/TENASCIN/ANGIOPOEITIN"/>
    <property type="match status" value="1"/>
</dbReference>
<accession>A0A6J8E8Z6</accession>
<dbReference type="InterPro" id="IPR020837">
    <property type="entry name" value="Fibrinogen_CS"/>
</dbReference>
<dbReference type="InterPro" id="IPR036056">
    <property type="entry name" value="Fibrinogen-like_C"/>
</dbReference>
<evidence type="ECO:0000313" key="3">
    <source>
        <dbReference type="EMBL" id="CAC5416556.1"/>
    </source>
</evidence>
<evidence type="ECO:0000256" key="1">
    <source>
        <dbReference type="ARBA" id="ARBA00023157"/>
    </source>
</evidence>
<dbReference type="AlphaFoldDB" id="A0A6J8E8Z6"/>
<evidence type="ECO:0000259" key="2">
    <source>
        <dbReference type="PROSITE" id="PS51406"/>
    </source>
</evidence>
<dbReference type="Pfam" id="PF00147">
    <property type="entry name" value="Fibrinogen_C"/>
    <property type="match status" value="1"/>
</dbReference>
<dbReference type="CDD" id="cd00087">
    <property type="entry name" value="FReD"/>
    <property type="match status" value="1"/>
</dbReference>
<gene>
    <name evidence="3" type="ORF">MCOR_49158</name>
</gene>
<feature type="domain" description="Fibrinogen C-terminal" evidence="2">
    <location>
        <begin position="186"/>
        <end position="401"/>
    </location>
</feature>
<dbReference type="EMBL" id="CACVKT020008662">
    <property type="protein sequence ID" value="CAC5416556.1"/>
    <property type="molecule type" value="Genomic_DNA"/>
</dbReference>
<dbReference type="FunFam" id="3.90.215.10:FF:000001">
    <property type="entry name" value="Tenascin isoform 1"/>
    <property type="match status" value="1"/>
</dbReference>
<reference evidence="3 4" key="1">
    <citation type="submission" date="2020-06" db="EMBL/GenBank/DDBJ databases">
        <authorList>
            <person name="Li R."/>
            <person name="Bekaert M."/>
        </authorList>
    </citation>
    <scope>NUCLEOTIDE SEQUENCE [LARGE SCALE GENOMIC DNA]</scope>
    <source>
        <strain evidence="4">wild</strain>
    </source>
</reference>
<dbReference type="OrthoDB" id="6273946at2759"/>